<comment type="caution">
    <text evidence="3">The sequence shown here is derived from an EMBL/GenBank/DDBJ whole genome shotgun (WGS) entry which is preliminary data.</text>
</comment>
<dbReference type="Proteomes" id="UP001215151">
    <property type="component" value="Unassembled WGS sequence"/>
</dbReference>
<feature type="compositionally biased region" description="Basic and acidic residues" evidence="1">
    <location>
        <begin position="20"/>
        <end position="32"/>
    </location>
</feature>
<feature type="transmembrane region" description="Helical" evidence="2">
    <location>
        <begin position="165"/>
        <end position="185"/>
    </location>
</feature>
<gene>
    <name evidence="3" type="ORF">ONZ51_g6957</name>
</gene>
<sequence>MSFARSLMVGSAHSTPRATKPIEEPVVRRHGEPNQVWTYTPTIISPADRGIDQPSRAGNGHDIQDSGTGATRANLAEGPHTGPVYYISLLQQCITSPANVITRSVTAMEHHWAMRATRAEAMYAAQTDRQREISTLSASMEERRARDMAELNARFSDQFAKHQQMMWMILGTMISVVATLMYLLVRTCAPAASSSRWLPPLHFTIPVLSPFASVVEHETSAVNVPLVALLLLGAGSFAFLWFRCGLRR</sequence>
<keyword evidence="2" id="KW-0472">Membrane</keyword>
<feature type="region of interest" description="Disordered" evidence="1">
    <location>
        <begin position="1"/>
        <end position="76"/>
    </location>
</feature>
<evidence type="ECO:0000313" key="3">
    <source>
        <dbReference type="EMBL" id="KAJ8474817.1"/>
    </source>
</evidence>
<organism evidence="3 4">
    <name type="scientific">Trametes cubensis</name>
    <dbReference type="NCBI Taxonomy" id="1111947"/>
    <lineage>
        <taxon>Eukaryota</taxon>
        <taxon>Fungi</taxon>
        <taxon>Dikarya</taxon>
        <taxon>Basidiomycota</taxon>
        <taxon>Agaricomycotina</taxon>
        <taxon>Agaricomycetes</taxon>
        <taxon>Polyporales</taxon>
        <taxon>Polyporaceae</taxon>
        <taxon>Trametes</taxon>
    </lineage>
</organism>
<evidence type="ECO:0000313" key="4">
    <source>
        <dbReference type="Proteomes" id="UP001215151"/>
    </source>
</evidence>
<keyword evidence="2" id="KW-1133">Transmembrane helix</keyword>
<dbReference type="EMBL" id="JAPEVG010000176">
    <property type="protein sequence ID" value="KAJ8474817.1"/>
    <property type="molecule type" value="Genomic_DNA"/>
</dbReference>
<keyword evidence="2" id="KW-0812">Transmembrane</keyword>
<dbReference type="AlphaFoldDB" id="A0AAD7XA18"/>
<name>A0AAD7XA18_9APHY</name>
<accession>A0AAD7XA18</accession>
<reference evidence="3" key="1">
    <citation type="submission" date="2022-11" db="EMBL/GenBank/DDBJ databases">
        <title>Genome Sequence of Cubamyces cubensis.</title>
        <authorList>
            <person name="Buettner E."/>
        </authorList>
    </citation>
    <scope>NUCLEOTIDE SEQUENCE</scope>
    <source>
        <strain evidence="3">MPL-01</strain>
    </source>
</reference>
<proteinExistence type="predicted"/>
<feature type="transmembrane region" description="Helical" evidence="2">
    <location>
        <begin position="221"/>
        <end position="242"/>
    </location>
</feature>
<keyword evidence="4" id="KW-1185">Reference proteome</keyword>
<evidence type="ECO:0000256" key="2">
    <source>
        <dbReference type="SAM" id="Phobius"/>
    </source>
</evidence>
<feature type="transmembrane region" description="Helical" evidence="2">
    <location>
        <begin position="197"/>
        <end position="215"/>
    </location>
</feature>
<evidence type="ECO:0000256" key="1">
    <source>
        <dbReference type="SAM" id="MobiDB-lite"/>
    </source>
</evidence>
<protein>
    <submittedName>
        <fullName evidence="3">Uncharacterized protein</fullName>
    </submittedName>
</protein>